<protein>
    <recommendedName>
        <fullName evidence="5">Pentatricopeptide repeat-containing protein</fullName>
    </recommendedName>
</protein>
<evidence type="ECO:0000256" key="2">
    <source>
        <dbReference type="PROSITE-ProRule" id="PRU00708"/>
    </source>
</evidence>
<dbReference type="AlphaFoldDB" id="A0ABC8LU34"/>
<accession>A0ABC8LU34</accession>
<evidence type="ECO:0000313" key="3">
    <source>
        <dbReference type="EMBL" id="CAH8386994.1"/>
    </source>
</evidence>
<dbReference type="PANTHER" id="PTHR47937:SF3">
    <property type="entry name" value="PENTACOTRIPEPTIDE-REPEAT REGION OF PRORP DOMAIN-CONTAINING PROTEIN"/>
    <property type="match status" value="1"/>
</dbReference>
<evidence type="ECO:0000256" key="1">
    <source>
        <dbReference type="ARBA" id="ARBA00022737"/>
    </source>
</evidence>
<name>A0ABC8LU34_ERUVS</name>
<evidence type="ECO:0008006" key="5">
    <source>
        <dbReference type="Google" id="ProtNLM"/>
    </source>
</evidence>
<proteinExistence type="predicted"/>
<comment type="caution">
    <text evidence="3">The sequence shown here is derived from an EMBL/GenBank/DDBJ whole genome shotgun (WGS) entry which is preliminary data.</text>
</comment>
<dbReference type="Gene3D" id="1.25.40.10">
    <property type="entry name" value="Tetratricopeptide repeat domain"/>
    <property type="match status" value="2"/>
</dbReference>
<reference evidence="3 4" key="1">
    <citation type="submission" date="2022-03" db="EMBL/GenBank/DDBJ databases">
        <authorList>
            <person name="Macdonald S."/>
            <person name="Ahmed S."/>
            <person name="Newling K."/>
        </authorList>
    </citation>
    <scope>NUCLEOTIDE SEQUENCE [LARGE SCALE GENOMIC DNA]</scope>
</reference>
<dbReference type="InterPro" id="IPR011990">
    <property type="entry name" value="TPR-like_helical_dom_sf"/>
</dbReference>
<dbReference type="SUPFAM" id="SSF48452">
    <property type="entry name" value="TPR-like"/>
    <property type="match status" value="1"/>
</dbReference>
<sequence length="435" mass="49715">MSLGRRINLLVRLSRSPQFTNRRYMSTCVASATLARYPLGKDLSWLPRNPKPTLEDVNPADHVMMRPVSLLFRVLTMIELSDVDGAVELARLSVLKDVRRHHDTILICNAVIGAMCQGKRYEEGIALFHYFFNENNMVPNIVSFNHVIKAFCELGRVDDALQLYRHAARFGADKETFSVLTQALVDAYGYREAGIFVGLSRCLAIDWTPMLIEIRGRLDQMNAEDAGDYFHKNRLEYDDDDSAEVFKSIATIFVEYWFKHGSEEKAMECYSSIRTWESLPATTGNTLLRLLLAHGKEVEAGALFEVKAKDLFHTMLKKHKRFDSETVNIMVDYWFEIGEFNKAMETFNESQQGSKRMVRCYSNVIARLCERGMMSEAEGLFEDMCSDKDLSPPPHVSTFRSMVNGYVRAGRVDDAVKTSKKLAILKLRKVSIYED</sequence>
<dbReference type="Pfam" id="PF12854">
    <property type="entry name" value="PPR_1"/>
    <property type="match status" value="1"/>
</dbReference>
<dbReference type="NCBIfam" id="TIGR00756">
    <property type="entry name" value="PPR"/>
    <property type="match status" value="2"/>
</dbReference>
<dbReference type="PROSITE" id="PS51375">
    <property type="entry name" value="PPR"/>
    <property type="match status" value="1"/>
</dbReference>
<feature type="repeat" description="PPR" evidence="2">
    <location>
        <begin position="140"/>
        <end position="174"/>
    </location>
</feature>
<dbReference type="Proteomes" id="UP001642260">
    <property type="component" value="Unassembled WGS sequence"/>
</dbReference>
<dbReference type="InterPro" id="IPR002885">
    <property type="entry name" value="PPR_rpt"/>
</dbReference>
<gene>
    <name evidence="3" type="ORF">ERUC_LOCUS39477</name>
</gene>
<dbReference type="EMBL" id="CAKOAT010735154">
    <property type="protein sequence ID" value="CAH8386994.1"/>
    <property type="molecule type" value="Genomic_DNA"/>
</dbReference>
<dbReference type="PANTHER" id="PTHR47937">
    <property type="entry name" value="PLASTID TRANSCRIPTIONALLY ACTIVE CHROMOSOME 2-LIKE PROTEIN"/>
    <property type="match status" value="1"/>
</dbReference>
<dbReference type="Pfam" id="PF01535">
    <property type="entry name" value="PPR"/>
    <property type="match status" value="3"/>
</dbReference>
<evidence type="ECO:0000313" key="4">
    <source>
        <dbReference type="Proteomes" id="UP001642260"/>
    </source>
</evidence>
<dbReference type="InterPro" id="IPR052308">
    <property type="entry name" value="PPR_domain-containing"/>
</dbReference>
<keyword evidence="1" id="KW-0677">Repeat</keyword>
<organism evidence="3 4">
    <name type="scientific">Eruca vesicaria subsp. sativa</name>
    <name type="common">Garden rocket</name>
    <name type="synonym">Eruca sativa</name>
    <dbReference type="NCBI Taxonomy" id="29727"/>
    <lineage>
        <taxon>Eukaryota</taxon>
        <taxon>Viridiplantae</taxon>
        <taxon>Streptophyta</taxon>
        <taxon>Embryophyta</taxon>
        <taxon>Tracheophyta</taxon>
        <taxon>Spermatophyta</taxon>
        <taxon>Magnoliopsida</taxon>
        <taxon>eudicotyledons</taxon>
        <taxon>Gunneridae</taxon>
        <taxon>Pentapetalae</taxon>
        <taxon>rosids</taxon>
        <taxon>malvids</taxon>
        <taxon>Brassicales</taxon>
        <taxon>Brassicaceae</taxon>
        <taxon>Brassiceae</taxon>
        <taxon>Eruca</taxon>
    </lineage>
</organism>
<keyword evidence="4" id="KW-1185">Reference proteome</keyword>